<dbReference type="RefSeq" id="WP_071898670.1">
    <property type="nucleotide sequence ID" value="NZ_MPIN01000003.1"/>
</dbReference>
<reference evidence="1 2" key="2">
    <citation type="submission" date="2016-12" db="EMBL/GenBank/DDBJ databases">
        <title>Draft Genome Sequence of Cystobacter ferrugineus Strain Cbfe23.</title>
        <authorList>
            <person name="Akbar S."/>
            <person name="Dowd S.E."/>
            <person name="Stevens D.C."/>
        </authorList>
    </citation>
    <scope>NUCLEOTIDE SEQUENCE [LARGE SCALE GENOMIC DNA]</scope>
    <source>
        <strain evidence="1 2">Cbfe23</strain>
    </source>
</reference>
<dbReference type="AlphaFoldDB" id="A0A1L9BCS9"/>
<keyword evidence="2" id="KW-1185">Reference proteome</keyword>
<dbReference type="EMBL" id="MPIN01000003">
    <property type="protein sequence ID" value="OJH40036.1"/>
    <property type="molecule type" value="Genomic_DNA"/>
</dbReference>
<dbReference type="Proteomes" id="UP000182229">
    <property type="component" value="Unassembled WGS sequence"/>
</dbReference>
<accession>A0A1L9BCS9</accession>
<dbReference type="OrthoDB" id="5526231at2"/>
<reference evidence="2" key="1">
    <citation type="submission" date="2016-11" db="EMBL/GenBank/DDBJ databases">
        <authorList>
            <person name="Shukria A."/>
            <person name="Stevens D.C."/>
        </authorList>
    </citation>
    <scope>NUCLEOTIDE SEQUENCE [LARGE SCALE GENOMIC DNA]</scope>
    <source>
        <strain evidence="2">Cbfe23</strain>
    </source>
</reference>
<name>A0A1L9BCS9_9BACT</name>
<comment type="caution">
    <text evidence="1">The sequence shown here is derived from an EMBL/GenBank/DDBJ whole genome shotgun (WGS) entry which is preliminary data.</text>
</comment>
<gene>
    <name evidence="1" type="ORF">BON30_13285</name>
</gene>
<protein>
    <submittedName>
        <fullName evidence="1">Uncharacterized protein</fullName>
    </submittedName>
</protein>
<sequence length="278" mass="31378">MCYLPGFMPSANVEFLSNPIEFLKKNTIINYQPESHIFGKLVEKDFAKRAKGVNLSCLTDADAKVRYDLTKIEANKYVLRRLLTFEQYTTQNVVLPEWPKSPDHPIEGNYFAYLTGTVAALSDMGQVQVDTGSPPAFTFTGIMNGCSFVVTDTVPAKKGKYMCFHYQSPGSNPRFGPQGTARFPGTMRCYVAVCDYLPDAWYNKYCVKALPTTFIFLWRNPVSGELRVVAQTLAIEPQSVTPDYRSRLVQSWRVQSNETEGDPLRPYTALDHQIHVKA</sequence>
<organism evidence="1 2">
    <name type="scientific">Cystobacter ferrugineus</name>
    <dbReference type="NCBI Taxonomy" id="83449"/>
    <lineage>
        <taxon>Bacteria</taxon>
        <taxon>Pseudomonadati</taxon>
        <taxon>Myxococcota</taxon>
        <taxon>Myxococcia</taxon>
        <taxon>Myxococcales</taxon>
        <taxon>Cystobacterineae</taxon>
        <taxon>Archangiaceae</taxon>
        <taxon>Cystobacter</taxon>
    </lineage>
</organism>
<evidence type="ECO:0000313" key="2">
    <source>
        <dbReference type="Proteomes" id="UP000182229"/>
    </source>
</evidence>
<evidence type="ECO:0000313" key="1">
    <source>
        <dbReference type="EMBL" id="OJH40036.1"/>
    </source>
</evidence>
<proteinExistence type="predicted"/>